<name>A0A0E9SXL0_ANGAN</name>
<dbReference type="AlphaFoldDB" id="A0A0E9SXL0"/>
<reference evidence="1" key="1">
    <citation type="submission" date="2014-11" db="EMBL/GenBank/DDBJ databases">
        <authorList>
            <person name="Amaro Gonzalez C."/>
        </authorList>
    </citation>
    <scope>NUCLEOTIDE SEQUENCE</scope>
</reference>
<dbReference type="EMBL" id="GBXM01062580">
    <property type="protein sequence ID" value="JAH45997.1"/>
    <property type="molecule type" value="Transcribed_RNA"/>
</dbReference>
<proteinExistence type="predicted"/>
<accession>A0A0E9SXL0</accession>
<protein>
    <submittedName>
        <fullName evidence="1">Uncharacterized protein</fullName>
    </submittedName>
</protein>
<organism evidence="1">
    <name type="scientific">Anguilla anguilla</name>
    <name type="common">European freshwater eel</name>
    <name type="synonym">Muraena anguilla</name>
    <dbReference type="NCBI Taxonomy" id="7936"/>
    <lineage>
        <taxon>Eukaryota</taxon>
        <taxon>Metazoa</taxon>
        <taxon>Chordata</taxon>
        <taxon>Craniata</taxon>
        <taxon>Vertebrata</taxon>
        <taxon>Euteleostomi</taxon>
        <taxon>Actinopterygii</taxon>
        <taxon>Neopterygii</taxon>
        <taxon>Teleostei</taxon>
        <taxon>Anguilliformes</taxon>
        <taxon>Anguillidae</taxon>
        <taxon>Anguilla</taxon>
    </lineage>
</organism>
<sequence length="29" mass="3226">MQPGKAGYCHWNNVMNLGSPDRLSCMMAL</sequence>
<reference evidence="1" key="2">
    <citation type="journal article" date="2015" name="Fish Shellfish Immunol.">
        <title>Early steps in the European eel (Anguilla anguilla)-Vibrio vulnificus interaction in the gills: Role of the RtxA13 toxin.</title>
        <authorList>
            <person name="Callol A."/>
            <person name="Pajuelo D."/>
            <person name="Ebbesson L."/>
            <person name="Teles M."/>
            <person name="MacKenzie S."/>
            <person name="Amaro C."/>
        </authorList>
    </citation>
    <scope>NUCLEOTIDE SEQUENCE</scope>
</reference>
<evidence type="ECO:0000313" key="1">
    <source>
        <dbReference type="EMBL" id="JAH45997.1"/>
    </source>
</evidence>